<evidence type="ECO:0000256" key="5">
    <source>
        <dbReference type="ARBA" id="ARBA00023128"/>
    </source>
</evidence>
<dbReference type="PANTHER" id="PTHR15642:SF3">
    <property type="entry name" value="CYTOCHROME C OXIDASE ASSEMBLY FACTOR 3 HOMOLOG, MITOCHONDRIAL"/>
    <property type="match status" value="1"/>
</dbReference>
<dbReference type="Proteomes" id="UP000046392">
    <property type="component" value="Unplaced"/>
</dbReference>
<evidence type="ECO:0000256" key="3">
    <source>
        <dbReference type="ARBA" id="ARBA00022692"/>
    </source>
</evidence>
<reference evidence="10" key="1">
    <citation type="submission" date="2017-02" db="UniProtKB">
        <authorList>
            <consortium name="WormBaseParasite"/>
        </authorList>
    </citation>
    <scope>IDENTIFICATION</scope>
</reference>
<protein>
    <recommendedName>
        <fullName evidence="7">Cytochrome c oxidase assembly factor 3</fullName>
    </recommendedName>
</protein>
<evidence type="ECO:0000313" key="10">
    <source>
        <dbReference type="WBParaSite" id="SPAL_0000556800.1"/>
    </source>
</evidence>
<keyword evidence="7" id="KW-0999">Mitochondrion inner membrane</keyword>
<comment type="function">
    <text evidence="7">Required for assembly of cytochrome c oxidase (complex IV).</text>
</comment>
<evidence type="ECO:0000259" key="8">
    <source>
        <dbReference type="Pfam" id="PF09813"/>
    </source>
</evidence>
<keyword evidence="5 7" id="KW-0496">Mitochondrion</keyword>
<dbReference type="InterPro" id="IPR018628">
    <property type="entry name" value="Coa3_CC"/>
</dbReference>
<dbReference type="Pfam" id="PF09813">
    <property type="entry name" value="Coa3_cc"/>
    <property type="match status" value="1"/>
</dbReference>
<keyword evidence="3 7" id="KW-0812">Transmembrane</keyword>
<comment type="subcellular location">
    <subcellularLocation>
        <location evidence="1">Mitochondrion membrane</location>
        <topology evidence="1">Single-pass membrane protein</topology>
    </subcellularLocation>
</comment>
<dbReference type="AlphaFoldDB" id="A0A0N5BHY3"/>
<sequence length="145" mass="16758">MTTTLIKLMKLPLKQRMLPLRGYSLSIKEPSKTIAIDKSRQAELDAKYDPNSEYLQKVNIEDLPRAQQKFAKQFEKVNEERVKEIFKRNYKNIIGFVLIASLVVGIYSYTIYAVKQETFLEEIDLEVAQEKGTGNQMALETKKGH</sequence>
<dbReference type="PANTHER" id="PTHR15642">
    <property type="entry name" value="CYTOCHROME C OXIDASE ASSEMBLY FACTOR 3, MITOCHONDRIAL"/>
    <property type="match status" value="1"/>
</dbReference>
<name>A0A0N5BHY3_STREA</name>
<evidence type="ECO:0000256" key="4">
    <source>
        <dbReference type="ARBA" id="ARBA00022989"/>
    </source>
</evidence>
<comment type="similarity">
    <text evidence="2 7">Belongs to the COA3 family.</text>
</comment>
<dbReference type="GO" id="GO:0005743">
    <property type="term" value="C:mitochondrial inner membrane"/>
    <property type="evidence" value="ECO:0007669"/>
    <property type="project" value="UniProtKB-UniRule"/>
</dbReference>
<comment type="subunit">
    <text evidence="7">Component of 250-400 kDa complexes called cytochrome oxidase assembly intermediates or COA complexes.</text>
</comment>
<proteinExistence type="inferred from homology"/>
<organism evidence="9 10">
    <name type="scientific">Strongyloides papillosus</name>
    <name type="common">Intestinal threadworm</name>
    <dbReference type="NCBI Taxonomy" id="174720"/>
    <lineage>
        <taxon>Eukaryota</taxon>
        <taxon>Metazoa</taxon>
        <taxon>Ecdysozoa</taxon>
        <taxon>Nematoda</taxon>
        <taxon>Chromadorea</taxon>
        <taxon>Rhabditida</taxon>
        <taxon>Tylenchina</taxon>
        <taxon>Panagrolaimomorpha</taxon>
        <taxon>Strongyloidoidea</taxon>
        <taxon>Strongyloididae</taxon>
        <taxon>Strongyloides</taxon>
    </lineage>
</organism>
<dbReference type="STRING" id="174720.A0A0N5BHY3"/>
<evidence type="ECO:0000256" key="1">
    <source>
        <dbReference type="ARBA" id="ARBA00004304"/>
    </source>
</evidence>
<dbReference type="GO" id="GO:0033617">
    <property type="term" value="P:mitochondrial respiratory chain complex IV assembly"/>
    <property type="evidence" value="ECO:0007669"/>
    <property type="project" value="UniProtKB-UniRule"/>
</dbReference>
<dbReference type="InterPro" id="IPR041752">
    <property type="entry name" value="Coa3"/>
</dbReference>
<evidence type="ECO:0000256" key="7">
    <source>
        <dbReference type="RuleBase" id="RU367056"/>
    </source>
</evidence>
<keyword evidence="4 7" id="KW-1133">Transmembrane helix</keyword>
<feature type="domain" description="Cytochrome c oxidase assembly factor 3 mitochondrial coiled-coil" evidence="8">
    <location>
        <begin position="78"/>
        <end position="124"/>
    </location>
</feature>
<feature type="transmembrane region" description="Helical" evidence="7">
    <location>
        <begin position="93"/>
        <end position="112"/>
    </location>
</feature>
<evidence type="ECO:0000256" key="2">
    <source>
        <dbReference type="ARBA" id="ARBA00007035"/>
    </source>
</evidence>
<accession>A0A0N5BHY3</accession>
<keyword evidence="9" id="KW-1185">Reference proteome</keyword>
<dbReference type="WBParaSite" id="SPAL_0000556800.1">
    <property type="protein sequence ID" value="SPAL_0000556800.1"/>
    <property type="gene ID" value="SPAL_0000556800"/>
</dbReference>
<keyword evidence="6 7" id="KW-0472">Membrane</keyword>
<evidence type="ECO:0000256" key="6">
    <source>
        <dbReference type="ARBA" id="ARBA00023136"/>
    </source>
</evidence>
<evidence type="ECO:0000313" key="9">
    <source>
        <dbReference type="Proteomes" id="UP000046392"/>
    </source>
</evidence>